<feature type="transmembrane region" description="Helical" evidence="5">
    <location>
        <begin position="143"/>
        <end position="162"/>
    </location>
</feature>
<sequence>MDLCPQTATSPPSPASAPASSSKGVPILLFATLVGVTVLPLYASQVMLGALDASLHLRAWTTLVTALTMFGYAVGLVALVPLVDRLPNRPLIGATLAAQAVCLAAAALAPTPIVFLAASFAIGVTASAIQMLVPAAASLVPPQARGAVVGNVMSGLMLGILLSRPLASIATRALGWRGFFFADAALLAVVALCAVPRLPPLLPIGKPSYRSLIASLGHLVVSIDTLRRHALYQGLLMIGFNTFWTSVAVVLSRAPFHCSATQIAVFALAGAGGAVAAPIAGRAADRGHARRAKQTAHVIAIVAIVTAAWALTAPIPHTLAIAIAAAAAFLLDAGVIADQALGRRAINLLAPESRGRVNGLFTGLFFVGGAIGAALSGPTLASIGWLGVSSVTLMAFAAAALIHMTHRDRTPS</sequence>
<dbReference type="EMBL" id="QRGA01000006">
    <property type="protein sequence ID" value="RDU98700.1"/>
    <property type="molecule type" value="Genomic_DNA"/>
</dbReference>
<feature type="transmembrane region" description="Helical" evidence="5">
    <location>
        <begin position="89"/>
        <end position="108"/>
    </location>
</feature>
<feature type="transmembrane region" description="Helical" evidence="5">
    <location>
        <begin position="115"/>
        <end position="137"/>
    </location>
</feature>
<accession>A0A3D8K0R6</accession>
<feature type="transmembrane region" description="Helical" evidence="5">
    <location>
        <begin position="296"/>
        <end position="313"/>
    </location>
</feature>
<dbReference type="OrthoDB" id="9815356at2"/>
<feature type="transmembrane region" description="Helical" evidence="5">
    <location>
        <begin position="230"/>
        <end position="251"/>
    </location>
</feature>
<evidence type="ECO:0000256" key="1">
    <source>
        <dbReference type="ARBA" id="ARBA00022692"/>
    </source>
</evidence>
<dbReference type="RefSeq" id="WP_115533514.1">
    <property type="nucleotide sequence ID" value="NZ_QRGA01000006.1"/>
</dbReference>
<evidence type="ECO:0000313" key="7">
    <source>
        <dbReference type="EMBL" id="RDU98700.1"/>
    </source>
</evidence>
<dbReference type="AlphaFoldDB" id="A0A3D8K0R6"/>
<evidence type="ECO:0000256" key="3">
    <source>
        <dbReference type="ARBA" id="ARBA00023136"/>
    </source>
</evidence>
<dbReference type="InterPro" id="IPR036259">
    <property type="entry name" value="MFS_trans_sf"/>
</dbReference>
<dbReference type="SUPFAM" id="SSF103473">
    <property type="entry name" value="MFS general substrate transporter"/>
    <property type="match status" value="1"/>
</dbReference>
<protein>
    <submittedName>
        <fullName evidence="7">MFS transporter</fullName>
    </submittedName>
</protein>
<proteinExistence type="predicted"/>
<keyword evidence="1 5" id="KW-0812">Transmembrane</keyword>
<comment type="caution">
    <text evidence="7">The sequence shown here is derived from an EMBL/GenBank/DDBJ whole genome shotgun (WGS) entry which is preliminary data.</text>
</comment>
<gene>
    <name evidence="7" type="ORF">DWV00_10525</name>
</gene>
<feature type="transmembrane region" description="Helical" evidence="5">
    <location>
        <begin position="319"/>
        <end position="337"/>
    </location>
</feature>
<feature type="domain" description="Major facilitator superfamily (MFS) profile" evidence="6">
    <location>
        <begin position="24"/>
        <end position="407"/>
    </location>
</feature>
<feature type="transmembrane region" description="Helical" evidence="5">
    <location>
        <begin position="263"/>
        <end position="284"/>
    </location>
</feature>
<evidence type="ECO:0000259" key="6">
    <source>
        <dbReference type="PROSITE" id="PS50850"/>
    </source>
</evidence>
<keyword evidence="2 5" id="KW-1133">Transmembrane helix</keyword>
<dbReference type="InterPro" id="IPR020846">
    <property type="entry name" value="MFS_dom"/>
</dbReference>
<evidence type="ECO:0000256" key="2">
    <source>
        <dbReference type="ARBA" id="ARBA00022989"/>
    </source>
</evidence>
<evidence type="ECO:0000256" key="5">
    <source>
        <dbReference type="SAM" id="Phobius"/>
    </source>
</evidence>
<feature type="transmembrane region" description="Helical" evidence="5">
    <location>
        <begin position="383"/>
        <end position="402"/>
    </location>
</feature>
<name>A0A3D8K0R6_9BURK</name>
<dbReference type="PANTHER" id="PTHR42910:SF1">
    <property type="entry name" value="MAJOR FACILITATOR SUPERFAMILY (MFS) PROFILE DOMAIN-CONTAINING PROTEIN"/>
    <property type="match status" value="1"/>
</dbReference>
<keyword evidence="8" id="KW-1185">Reference proteome</keyword>
<feature type="region of interest" description="Disordered" evidence="4">
    <location>
        <begin position="1"/>
        <end position="21"/>
    </location>
</feature>
<feature type="transmembrane region" description="Helical" evidence="5">
    <location>
        <begin position="357"/>
        <end position="377"/>
    </location>
</feature>
<dbReference type="GO" id="GO:0022857">
    <property type="term" value="F:transmembrane transporter activity"/>
    <property type="evidence" value="ECO:0007669"/>
    <property type="project" value="InterPro"/>
</dbReference>
<dbReference type="Gene3D" id="1.20.1250.20">
    <property type="entry name" value="MFS general substrate transporter like domains"/>
    <property type="match status" value="1"/>
</dbReference>
<dbReference type="InterPro" id="IPR011701">
    <property type="entry name" value="MFS"/>
</dbReference>
<reference evidence="7 8" key="1">
    <citation type="submission" date="2018-08" db="EMBL/GenBank/DDBJ databases">
        <title>Paraburkholderia sp. DHOM06 isolated from forest soil.</title>
        <authorList>
            <person name="Gao Z.-H."/>
            <person name="Qiu L.-H."/>
        </authorList>
    </citation>
    <scope>NUCLEOTIDE SEQUENCE [LARGE SCALE GENOMIC DNA]</scope>
    <source>
        <strain evidence="7 8">DHOM06</strain>
    </source>
</reference>
<feature type="transmembrane region" description="Helical" evidence="5">
    <location>
        <begin position="27"/>
        <end position="51"/>
    </location>
</feature>
<feature type="transmembrane region" description="Helical" evidence="5">
    <location>
        <begin position="63"/>
        <end position="83"/>
    </location>
</feature>
<dbReference type="Pfam" id="PF07690">
    <property type="entry name" value="MFS_1"/>
    <property type="match status" value="1"/>
</dbReference>
<organism evidence="7 8">
    <name type="scientific">Trinickia dinghuensis</name>
    <dbReference type="NCBI Taxonomy" id="2291023"/>
    <lineage>
        <taxon>Bacteria</taxon>
        <taxon>Pseudomonadati</taxon>
        <taxon>Pseudomonadota</taxon>
        <taxon>Betaproteobacteria</taxon>
        <taxon>Burkholderiales</taxon>
        <taxon>Burkholderiaceae</taxon>
        <taxon>Trinickia</taxon>
    </lineage>
</organism>
<evidence type="ECO:0000313" key="8">
    <source>
        <dbReference type="Proteomes" id="UP000256838"/>
    </source>
</evidence>
<evidence type="ECO:0000256" key="4">
    <source>
        <dbReference type="SAM" id="MobiDB-lite"/>
    </source>
</evidence>
<feature type="transmembrane region" description="Helical" evidence="5">
    <location>
        <begin position="174"/>
        <end position="195"/>
    </location>
</feature>
<dbReference type="Proteomes" id="UP000256838">
    <property type="component" value="Unassembled WGS sequence"/>
</dbReference>
<dbReference type="PROSITE" id="PS50850">
    <property type="entry name" value="MFS"/>
    <property type="match status" value="1"/>
</dbReference>
<keyword evidence="3 5" id="KW-0472">Membrane</keyword>
<dbReference type="PANTHER" id="PTHR42910">
    <property type="entry name" value="TRANSPORTER SCO4007-RELATED"/>
    <property type="match status" value="1"/>
</dbReference>